<protein>
    <submittedName>
        <fullName evidence="1">Uncharacterized protein</fullName>
    </submittedName>
</protein>
<evidence type="ECO:0000313" key="2">
    <source>
        <dbReference type="Proteomes" id="UP000257109"/>
    </source>
</evidence>
<gene>
    <name evidence="1" type="ORF">CR513_50753</name>
</gene>
<reference evidence="1" key="1">
    <citation type="submission" date="2018-05" db="EMBL/GenBank/DDBJ databases">
        <title>Draft genome of Mucuna pruriens seed.</title>
        <authorList>
            <person name="Nnadi N.E."/>
            <person name="Vos R."/>
            <person name="Hasami M.H."/>
            <person name="Devisetty U.K."/>
            <person name="Aguiy J.C."/>
        </authorList>
    </citation>
    <scope>NUCLEOTIDE SEQUENCE [LARGE SCALE GENOMIC DNA]</scope>
    <source>
        <strain evidence="1">JCA_2017</strain>
    </source>
</reference>
<accession>A0A371EVL3</accession>
<name>A0A371EVL3_MUCPR</name>
<evidence type="ECO:0000313" key="1">
    <source>
        <dbReference type="EMBL" id="RDX70051.1"/>
    </source>
</evidence>
<proteinExistence type="predicted"/>
<sequence>MKYCLTKFSHILIFESLGVYVMHTIDLDKKTSLVIEVKNFLFLTNVSNAQDDSNPFTQVLWNDDPPLIDESIMGMHDKRESKIIGESVGMHKM</sequence>
<dbReference type="Proteomes" id="UP000257109">
    <property type="component" value="Unassembled WGS sequence"/>
</dbReference>
<organism evidence="1 2">
    <name type="scientific">Mucuna pruriens</name>
    <name type="common">Velvet bean</name>
    <name type="synonym">Dolichos pruriens</name>
    <dbReference type="NCBI Taxonomy" id="157652"/>
    <lineage>
        <taxon>Eukaryota</taxon>
        <taxon>Viridiplantae</taxon>
        <taxon>Streptophyta</taxon>
        <taxon>Embryophyta</taxon>
        <taxon>Tracheophyta</taxon>
        <taxon>Spermatophyta</taxon>
        <taxon>Magnoliopsida</taxon>
        <taxon>eudicotyledons</taxon>
        <taxon>Gunneridae</taxon>
        <taxon>Pentapetalae</taxon>
        <taxon>rosids</taxon>
        <taxon>fabids</taxon>
        <taxon>Fabales</taxon>
        <taxon>Fabaceae</taxon>
        <taxon>Papilionoideae</taxon>
        <taxon>50 kb inversion clade</taxon>
        <taxon>NPAAA clade</taxon>
        <taxon>indigoferoid/millettioid clade</taxon>
        <taxon>Phaseoleae</taxon>
        <taxon>Mucuna</taxon>
    </lineage>
</organism>
<feature type="non-terminal residue" evidence="1">
    <location>
        <position position="1"/>
    </location>
</feature>
<comment type="caution">
    <text evidence="1">The sequence shown here is derived from an EMBL/GenBank/DDBJ whole genome shotgun (WGS) entry which is preliminary data.</text>
</comment>
<dbReference type="EMBL" id="QJKJ01011855">
    <property type="protein sequence ID" value="RDX70051.1"/>
    <property type="molecule type" value="Genomic_DNA"/>
</dbReference>
<dbReference type="AlphaFoldDB" id="A0A371EVL3"/>
<keyword evidence="2" id="KW-1185">Reference proteome</keyword>